<evidence type="ECO:0000313" key="2">
    <source>
        <dbReference type="EMBL" id="TID17257.1"/>
    </source>
</evidence>
<feature type="region of interest" description="Disordered" evidence="1">
    <location>
        <begin position="25"/>
        <end position="90"/>
    </location>
</feature>
<proteinExistence type="predicted"/>
<evidence type="ECO:0000256" key="1">
    <source>
        <dbReference type="SAM" id="MobiDB-lite"/>
    </source>
</evidence>
<sequence length="213" mass="23495">MQQLYDANGNPVDMSAFQQIPTTNSNASNVVSQPTNGQTNQQPLQSKSPAIQPTTTTQQPTYVQQGQPQQLQPPTYVQQGQQPPTYVQQGQQQFVQPMMTPQYVQQGQPTYIQQGQPVVLQQGQPVYTTQGQPVYISTQPPVQDSRQYQREFSPPRETYQGETRPNHGPSLVKTAAGVATGVLAAKVVSNVVGGGRRNDRTIRVVGAPRLRRR</sequence>
<evidence type="ECO:0000313" key="3">
    <source>
        <dbReference type="Proteomes" id="UP000307173"/>
    </source>
</evidence>
<reference evidence="2 3" key="1">
    <citation type="journal article" date="2019" name="Front. Genet.">
        <title>Whole-Genome Sequencing of the Opportunistic Yeast Pathogen Candida inconspicua Uncovers Its Hybrid Origin.</title>
        <authorList>
            <person name="Mixao V."/>
            <person name="Hansen A.P."/>
            <person name="Saus E."/>
            <person name="Boekhout T."/>
            <person name="Lass-Florl C."/>
            <person name="Gabaldon T."/>
        </authorList>
    </citation>
    <scope>NUCLEOTIDE SEQUENCE [LARGE SCALE GENOMIC DNA]</scope>
    <source>
        <strain evidence="2 3">CBS 180</strain>
    </source>
</reference>
<name>A0A4T0WXB1_9ASCO</name>
<dbReference type="EMBL" id="SELW01000636">
    <property type="protein sequence ID" value="TID17257.1"/>
    <property type="molecule type" value="Genomic_DNA"/>
</dbReference>
<accession>A0A4T0WXB1</accession>
<keyword evidence="3" id="KW-1185">Reference proteome</keyword>
<feature type="compositionally biased region" description="Polar residues" evidence="1">
    <location>
        <begin position="25"/>
        <end position="48"/>
    </location>
</feature>
<dbReference type="AlphaFoldDB" id="A0A4T0WXB1"/>
<comment type="caution">
    <text evidence="2">The sequence shown here is derived from an EMBL/GenBank/DDBJ whole genome shotgun (WGS) entry which is preliminary data.</text>
</comment>
<protein>
    <submittedName>
        <fullName evidence="2">Uncharacterized protein</fullName>
    </submittedName>
</protein>
<gene>
    <name evidence="2" type="ORF">CANINC_004021</name>
</gene>
<dbReference type="Proteomes" id="UP000307173">
    <property type="component" value="Unassembled WGS sequence"/>
</dbReference>
<organism evidence="2 3">
    <name type="scientific">Pichia inconspicua</name>
    <dbReference type="NCBI Taxonomy" id="52247"/>
    <lineage>
        <taxon>Eukaryota</taxon>
        <taxon>Fungi</taxon>
        <taxon>Dikarya</taxon>
        <taxon>Ascomycota</taxon>
        <taxon>Saccharomycotina</taxon>
        <taxon>Pichiomycetes</taxon>
        <taxon>Pichiales</taxon>
        <taxon>Pichiaceae</taxon>
        <taxon>Pichia</taxon>
    </lineage>
</organism>
<feature type="compositionally biased region" description="Low complexity" evidence="1">
    <location>
        <begin position="49"/>
        <end position="90"/>
    </location>
</feature>